<gene>
    <name evidence="6" type="ORF">MiAbW_00442</name>
</gene>
<dbReference type="AlphaFoldDB" id="A0A5J4F4R2"/>
<evidence type="ECO:0000256" key="4">
    <source>
        <dbReference type="ARBA" id="ARBA00023139"/>
    </source>
</evidence>
<keyword evidence="3" id="KW-0472">Membrane</keyword>
<keyword evidence="5 6" id="KW-0449">Lipoprotein</keyword>
<dbReference type="GO" id="GO:0030288">
    <property type="term" value="C:outer membrane-bounded periplasmic space"/>
    <property type="evidence" value="ECO:0007669"/>
    <property type="project" value="InterPro"/>
</dbReference>
<accession>A0A5J4F4R2</accession>
<evidence type="ECO:0000256" key="5">
    <source>
        <dbReference type="ARBA" id="ARBA00023288"/>
    </source>
</evidence>
<dbReference type="PANTHER" id="PTHR41164:SF1">
    <property type="entry name" value="CURLI PRODUCTION ASSEMBLY_TRANSPORT COMPONENT CSGG"/>
    <property type="match status" value="1"/>
</dbReference>
<evidence type="ECO:0000256" key="3">
    <source>
        <dbReference type="ARBA" id="ARBA00023136"/>
    </source>
</evidence>
<evidence type="ECO:0000313" key="6">
    <source>
        <dbReference type="EMBL" id="GEA25903.1"/>
    </source>
</evidence>
<dbReference type="InterPro" id="IPR005534">
    <property type="entry name" value="Curli_assmbl/transp-comp_CsgG"/>
</dbReference>
<dbReference type="Proteomes" id="UP000376575">
    <property type="component" value="Unassembled WGS sequence"/>
</dbReference>
<keyword evidence="4" id="KW-0564">Palmitate</keyword>
<name>A0A5J4F4R2_MICAE</name>
<dbReference type="PANTHER" id="PTHR41164">
    <property type="entry name" value="CURLI PRODUCTION ASSEMBLY/TRANSPORT COMPONENT CSGG"/>
    <property type="match status" value="1"/>
</dbReference>
<keyword evidence="1" id="KW-1003">Cell membrane</keyword>
<evidence type="ECO:0000256" key="2">
    <source>
        <dbReference type="ARBA" id="ARBA00022729"/>
    </source>
</evidence>
<protein>
    <submittedName>
        <fullName evidence="6">Putative lipoprotein/NMB1164</fullName>
    </submittedName>
</protein>
<reference evidence="6 7" key="1">
    <citation type="journal article" date="2019" name="FEMS Microbiol. Lett.">
        <title>A novel salt-tolerant genotype illuminates the sucrose gene evolution in freshwater bloom-forming cyanobacterium Microcystis aeruginosa.</title>
        <authorList>
            <person name="Tanabe Y."/>
            <person name="Yamaguchi H."/>
            <person name="Sano T."/>
            <person name="Kawachi M."/>
        </authorList>
    </citation>
    <scope>NUCLEOTIDE SEQUENCE [LARGE SCALE GENOMIC DNA]</scope>
    <source>
        <strain evidence="6 7">NIES-4325</strain>
    </source>
</reference>
<comment type="caution">
    <text evidence="6">The sequence shown here is derived from an EMBL/GenBank/DDBJ whole genome shotgun (WGS) entry which is preliminary data.</text>
</comment>
<dbReference type="EMBL" id="BJKP01000003">
    <property type="protein sequence ID" value="GEA25903.1"/>
    <property type="molecule type" value="Genomic_DNA"/>
</dbReference>
<evidence type="ECO:0000313" key="7">
    <source>
        <dbReference type="Proteomes" id="UP000376575"/>
    </source>
</evidence>
<sequence length="340" mass="35629">MTGELIIMFDRDSIRGFSALLTLVGVTSSLGFSFNAPAFSQATSNNLPLLLAQKSEKVRVAVLDFDYSGLSNPQWLTFLNGGASGVSDILVNKLVESGRYTVIERSRIDAVLKEQNFGASGRVDAATAAQIGQILGVDVVIIGSITQFDLQKKQSGGSFIIFSTAKTETDAFVKLNVRAINTTTAEIITTAQGDGTANQSDGSTVVLGVGGGSQTSNEGKLLSIATDKAVAQVVDNLNNKADQIAATPRSLPTVTALVAAVAGNQVILNKGTGEGYRVGLRISIERTTQTVKDPQTGKVIRQITQPIGTLEIVEADGQSSVGRIITGNGFKIGDLAKPIR</sequence>
<dbReference type="Gene3D" id="3.40.50.10610">
    <property type="entry name" value="ABC-type transport auxiliary lipoprotein component"/>
    <property type="match status" value="1"/>
</dbReference>
<evidence type="ECO:0000256" key="1">
    <source>
        <dbReference type="ARBA" id="ARBA00022475"/>
    </source>
</evidence>
<dbReference type="Pfam" id="PF03783">
    <property type="entry name" value="CsgG"/>
    <property type="match status" value="1"/>
</dbReference>
<proteinExistence type="predicted"/>
<organism evidence="6 7">
    <name type="scientific">Microcystis aeruginosa NIES-4325</name>
    <dbReference type="NCBI Taxonomy" id="2569534"/>
    <lineage>
        <taxon>Bacteria</taxon>
        <taxon>Bacillati</taxon>
        <taxon>Cyanobacteriota</taxon>
        <taxon>Cyanophyceae</taxon>
        <taxon>Oscillatoriophycideae</taxon>
        <taxon>Chroococcales</taxon>
        <taxon>Microcystaceae</taxon>
        <taxon>Microcystis</taxon>
    </lineage>
</organism>
<keyword evidence="2" id="KW-0732">Signal</keyword>